<reference evidence="2" key="1">
    <citation type="submission" date="2017-06" db="EMBL/GenBank/DDBJ databases">
        <authorList>
            <person name="Berg J.A."/>
            <person name="Peck M.D."/>
            <person name="Grossarth S.E."/>
            <person name="Jarvis T.M."/>
            <person name="Merrill B.D."/>
            <person name="Breakwell D.P."/>
            <person name="Burnett S.H."/>
            <person name="Grose J.H."/>
        </authorList>
    </citation>
    <scope>NUCLEOTIDE SEQUENCE [LARGE SCALE GENOMIC DNA]</scope>
</reference>
<feature type="transmembrane region" description="Helical" evidence="1">
    <location>
        <begin position="52"/>
        <end position="71"/>
    </location>
</feature>
<feature type="transmembrane region" description="Helical" evidence="1">
    <location>
        <begin position="18"/>
        <end position="40"/>
    </location>
</feature>
<proteinExistence type="predicted"/>
<evidence type="ECO:0000313" key="3">
    <source>
        <dbReference type="Proteomes" id="UP000202061"/>
    </source>
</evidence>
<keyword evidence="1" id="KW-0472">Membrane</keyword>
<evidence type="ECO:0000313" key="2">
    <source>
        <dbReference type="EMBL" id="ANJ65212.1"/>
    </source>
</evidence>
<dbReference type="KEGG" id="vg:29065854"/>
<keyword evidence="1" id="KW-0812">Transmembrane</keyword>
<keyword evidence="3" id="KW-1185">Reference proteome</keyword>
<sequence length="76" mass="8757">MAIKVIDNWRRAHKFGSLWWTLAGILFSVLEVLNSTWFSLPYDIQQKLPNASVVSLVLFICVAIARVINWVKPDKE</sequence>
<dbReference type="EMBL" id="KX098389">
    <property type="protein sequence ID" value="ANJ65212.1"/>
    <property type="molecule type" value="Genomic_DNA"/>
</dbReference>
<keyword evidence="1" id="KW-1133">Transmembrane helix</keyword>
<name>A0A191ZCU7_9CAUD</name>
<dbReference type="Proteomes" id="UP000202061">
    <property type="component" value="Segment"/>
</dbReference>
<accession>A0A191ZCU7</accession>
<evidence type="ECO:0000256" key="1">
    <source>
        <dbReference type="SAM" id="Phobius"/>
    </source>
</evidence>
<organism evidence="2 3">
    <name type="scientific">Erwinia phage vB_EamP_Frozen</name>
    <dbReference type="NCBI Taxonomy" id="1852641"/>
    <lineage>
        <taxon>Viruses</taxon>
        <taxon>Duplodnaviria</taxon>
        <taxon>Heunggongvirae</taxon>
        <taxon>Uroviricota</taxon>
        <taxon>Caudoviricetes</taxon>
        <taxon>Schitoviridae</taxon>
        <taxon>Erskinevirinae</taxon>
        <taxon>Johnsonvirus</taxon>
        <taxon>Johnsonvirus frozen</taxon>
    </lineage>
</organism>
<dbReference type="RefSeq" id="YP_009286212.1">
    <property type="nucleotide sequence ID" value="NC_031062.2"/>
</dbReference>
<dbReference type="InterPro" id="IPR057700">
    <property type="entry name" value="DUF7940"/>
</dbReference>
<dbReference type="Pfam" id="PF25612">
    <property type="entry name" value="DUF7940"/>
    <property type="match status" value="1"/>
</dbReference>
<dbReference type="GeneID" id="29065854"/>
<protein>
    <submittedName>
        <fullName evidence="2">Uncharacterized protein</fullName>
    </submittedName>
</protein>
<gene>
    <name evidence="2" type="ORF">FROZEN_91</name>
</gene>